<dbReference type="SUPFAM" id="SSF117396">
    <property type="entry name" value="TM1631-like"/>
    <property type="match status" value="1"/>
</dbReference>
<keyword evidence="2" id="KW-1185">Reference proteome</keyword>
<dbReference type="EMBL" id="JACJII010000001">
    <property type="protein sequence ID" value="MBA9004327.1"/>
    <property type="molecule type" value="Genomic_DNA"/>
</dbReference>
<dbReference type="InterPro" id="IPR036520">
    <property type="entry name" value="UPF0759_sf"/>
</dbReference>
<dbReference type="InterPro" id="IPR002763">
    <property type="entry name" value="DUF72"/>
</dbReference>
<comment type="caution">
    <text evidence="1">The sequence shown here is derived from an EMBL/GenBank/DDBJ whole genome shotgun (WGS) entry which is preliminary data.</text>
</comment>
<organism evidence="1 2">
    <name type="scientific">Thermomonospora cellulosilytica</name>
    <dbReference type="NCBI Taxonomy" id="1411118"/>
    <lineage>
        <taxon>Bacteria</taxon>
        <taxon>Bacillati</taxon>
        <taxon>Actinomycetota</taxon>
        <taxon>Actinomycetes</taxon>
        <taxon>Streptosporangiales</taxon>
        <taxon>Thermomonosporaceae</taxon>
        <taxon>Thermomonospora</taxon>
    </lineage>
</organism>
<accession>A0A7W3MYU3</accession>
<dbReference type="RefSeq" id="WP_312881053.1">
    <property type="nucleotide sequence ID" value="NZ_JACJII010000001.1"/>
</dbReference>
<protein>
    <submittedName>
        <fullName evidence="1">Uncharacterized protein YecE (DUF72 family)</fullName>
    </submittedName>
</protein>
<dbReference type="Gene3D" id="3.20.20.410">
    <property type="entry name" value="Protein of unknown function UPF0759"/>
    <property type="match status" value="1"/>
</dbReference>
<dbReference type="Pfam" id="PF01904">
    <property type="entry name" value="DUF72"/>
    <property type="match status" value="1"/>
</dbReference>
<dbReference type="AlphaFoldDB" id="A0A7W3MYU3"/>
<sequence length="255" mass="29079">MRKGPLLIGTSGWQYRDWRGRLYEGVPQKRWLEHYARNFATVEINAAFYRLPSPETFRAWRERTPDDFVMAVKASRYLTHVRRLQDPSEPVRRLLSVARGLGDRLGPILLQLPPTLRADAALLADCLDAFPPGVDVVVEPRHDSWYTPQIRELLTARNAALCWADRLGRALTPLWRTASWGYLRLHEGASEEWPDYDDATLLTWVERLGDMGEPFFVYFNNDPNGAAVRNAIRFAQLAEEAGIPVTRVPSPAALL</sequence>
<reference evidence="1 2" key="1">
    <citation type="submission" date="2020-08" db="EMBL/GenBank/DDBJ databases">
        <title>Sequencing the genomes of 1000 actinobacteria strains.</title>
        <authorList>
            <person name="Klenk H.-P."/>
        </authorList>
    </citation>
    <scope>NUCLEOTIDE SEQUENCE [LARGE SCALE GENOMIC DNA]</scope>
    <source>
        <strain evidence="1 2">DSM 45823</strain>
    </source>
</reference>
<dbReference type="Proteomes" id="UP000539313">
    <property type="component" value="Unassembled WGS sequence"/>
</dbReference>
<evidence type="ECO:0000313" key="1">
    <source>
        <dbReference type="EMBL" id="MBA9004327.1"/>
    </source>
</evidence>
<gene>
    <name evidence="1" type="ORF">HNR21_003209</name>
</gene>
<name>A0A7W3MYU3_9ACTN</name>
<dbReference type="PANTHER" id="PTHR30348:SF4">
    <property type="entry name" value="DUF72 DOMAIN-CONTAINING PROTEIN"/>
    <property type="match status" value="1"/>
</dbReference>
<evidence type="ECO:0000313" key="2">
    <source>
        <dbReference type="Proteomes" id="UP000539313"/>
    </source>
</evidence>
<proteinExistence type="predicted"/>
<dbReference type="PANTHER" id="PTHR30348">
    <property type="entry name" value="UNCHARACTERIZED PROTEIN YECE"/>
    <property type="match status" value="1"/>
</dbReference>